<reference evidence="2" key="1">
    <citation type="submission" date="2022-11" db="EMBL/GenBank/DDBJ databases">
        <title>Chromosomal genome sequence assembly and mating type (MAT) locus characterization of the leprose asexual lichenized fungus Lepraria neglecta (Nyl.) Erichsen.</title>
        <authorList>
            <person name="Allen J.L."/>
            <person name="Pfeffer B."/>
        </authorList>
    </citation>
    <scope>NUCLEOTIDE SEQUENCE</scope>
    <source>
        <strain evidence="2">Allen 5258</strain>
    </source>
</reference>
<feature type="compositionally biased region" description="Polar residues" evidence="1">
    <location>
        <begin position="274"/>
        <end position="283"/>
    </location>
</feature>
<evidence type="ECO:0000256" key="1">
    <source>
        <dbReference type="SAM" id="MobiDB-lite"/>
    </source>
</evidence>
<dbReference type="AlphaFoldDB" id="A0AAD9Z9P9"/>
<organism evidence="2 3">
    <name type="scientific">Lepraria neglecta</name>
    <dbReference type="NCBI Taxonomy" id="209136"/>
    <lineage>
        <taxon>Eukaryota</taxon>
        <taxon>Fungi</taxon>
        <taxon>Dikarya</taxon>
        <taxon>Ascomycota</taxon>
        <taxon>Pezizomycotina</taxon>
        <taxon>Lecanoromycetes</taxon>
        <taxon>OSLEUM clade</taxon>
        <taxon>Lecanoromycetidae</taxon>
        <taxon>Lecanorales</taxon>
        <taxon>Lecanorineae</taxon>
        <taxon>Stereocaulaceae</taxon>
        <taxon>Lepraria</taxon>
    </lineage>
</organism>
<proteinExistence type="predicted"/>
<feature type="compositionally biased region" description="Polar residues" evidence="1">
    <location>
        <begin position="338"/>
        <end position="379"/>
    </location>
</feature>
<keyword evidence="3" id="KW-1185">Reference proteome</keyword>
<dbReference type="EMBL" id="JASNWA010000006">
    <property type="protein sequence ID" value="KAK3174244.1"/>
    <property type="molecule type" value="Genomic_DNA"/>
</dbReference>
<dbReference type="Proteomes" id="UP001276659">
    <property type="component" value="Unassembled WGS sequence"/>
</dbReference>
<protein>
    <submittedName>
        <fullName evidence="2">Uncharacterized protein</fullName>
    </submittedName>
</protein>
<feature type="region of interest" description="Disordered" evidence="1">
    <location>
        <begin position="13"/>
        <end position="81"/>
    </location>
</feature>
<feature type="compositionally biased region" description="Polar residues" evidence="1">
    <location>
        <begin position="256"/>
        <end position="265"/>
    </location>
</feature>
<sequence>MGVDSLFRELWSGISNASPPRLPAVPPVTSASGSKAPSTVSTTSDSDTDAEIDTKGSTNPSMAMPDTSQHSEPSVNTDPLSDDHPIHLLEEARKFYRNRQPPFVLSKRSQVSKTCVVPTKDGLRPKYPSMIQITARPWDDKSIFWTVDVNHKRYIVKAFSGGKGQSGAKYLHWAGPGNDFQEPPLALSEFSSVNLPPRAPVVYTSSADEDEVISDPLEKRRRRAATVDTSSDDENPENEPISARTKRLRIGGSPVLTASTATLQPIDNDANPGRASQQTTNKNALKKGRKPTRHSELPPRTSHHLSQSHEGRRKRRKTDIYTREVSRLYSVTPPALRQSGNRLNGSAAPASQTQLTSRPAQQSTSSSTGLFANSFTAQPAPQPAGSPTILDQSKQNRTTLFVRVAPSAEYQPLKLSECTDLSTFFTKVLGAWALAEAKIGKVTVAFNWMDVDDKMRVMFMNPNQEACFTHLIEEVEDAPCWNEERGKCMLDVEIVLRE</sequence>
<feature type="region of interest" description="Disordered" evidence="1">
    <location>
        <begin position="206"/>
        <end position="392"/>
    </location>
</feature>
<gene>
    <name evidence="2" type="ORF">OEA41_001488</name>
</gene>
<name>A0AAD9Z9P9_9LECA</name>
<accession>A0AAD9Z9P9</accession>
<evidence type="ECO:0000313" key="2">
    <source>
        <dbReference type="EMBL" id="KAK3174244.1"/>
    </source>
</evidence>
<feature type="compositionally biased region" description="Polar residues" evidence="1">
    <location>
        <begin position="55"/>
        <end position="79"/>
    </location>
</feature>
<evidence type="ECO:0000313" key="3">
    <source>
        <dbReference type="Proteomes" id="UP001276659"/>
    </source>
</evidence>
<comment type="caution">
    <text evidence="2">The sequence shown here is derived from an EMBL/GenBank/DDBJ whole genome shotgun (WGS) entry which is preliminary data.</text>
</comment>